<keyword evidence="6" id="KW-1185">Reference proteome</keyword>
<dbReference type="Gene3D" id="1.10.10.60">
    <property type="entry name" value="Homeodomain-like"/>
    <property type="match status" value="2"/>
</dbReference>
<evidence type="ECO:0000256" key="2">
    <source>
        <dbReference type="ARBA" id="ARBA00023125"/>
    </source>
</evidence>
<dbReference type="InterPro" id="IPR009594">
    <property type="entry name" value="Tscrpt_reg_HTH_AraC_N"/>
</dbReference>
<dbReference type="RefSeq" id="WP_310342923.1">
    <property type="nucleotide sequence ID" value="NZ_JAVDXO010000004.1"/>
</dbReference>
<evidence type="ECO:0000256" key="3">
    <source>
        <dbReference type="ARBA" id="ARBA00023163"/>
    </source>
</evidence>
<dbReference type="EMBL" id="JAVDXO010000004">
    <property type="protein sequence ID" value="MDR7307055.1"/>
    <property type="molecule type" value="Genomic_DNA"/>
</dbReference>
<proteinExistence type="predicted"/>
<gene>
    <name evidence="5" type="ORF">J2X15_002341</name>
</gene>
<dbReference type="SMART" id="SM00342">
    <property type="entry name" value="HTH_ARAC"/>
    <property type="match status" value="1"/>
</dbReference>
<dbReference type="PANTHER" id="PTHR43436">
    <property type="entry name" value="ARAC-FAMILY TRANSCRIPTIONAL REGULATOR"/>
    <property type="match status" value="1"/>
</dbReference>
<accession>A0ABU1ZNC1</accession>
<feature type="domain" description="HTH araC/xylS-type" evidence="4">
    <location>
        <begin position="201"/>
        <end position="299"/>
    </location>
</feature>
<name>A0ABU1ZNC1_9BURK</name>
<dbReference type="PROSITE" id="PS01124">
    <property type="entry name" value="HTH_ARAC_FAMILY_2"/>
    <property type="match status" value="1"/>
</dbReference>
<dbReference type="InterPro" id="IPR020449">
    <property type="entry name" value="Tscrpt_reg_AraC-type_HTH"/>
</dbReference>
<evidence type="ECO:0000313" key="6">
    <source>
        <dbReference type="Proteomes" id="UP001268089"/>
    </source>
</evidence>
<protein>
    <submittedName>
        <fullName evidence="5">AraC-like DNA-binding protein</fullName>
    </submittedName>
</protein>
<dbReference type="InterPro" id="IPR009057">
    <property type="entry name" value="Homeodomain-like_sf"/>
</dbReference>
<dbReference type="Proteomes" id="UP001268089">
    <property type="component" value="Unassembled WGS sequence"/>
</dbReference>
<keyword evidence="2" id="KW-0238">DNA-binding</keyword>
<comment type="caution">
    <text evidence="5">The sequence shown here is derived from an EMBL/GenBank/DDBJ whole genome shotgun (WGS) entry which is preliminary data.</text>
</comment>
<organism evidence="5 6">
    <name type="scientific">Rhodoferax saidenbachensis</name>
    <dbReference type="NCBI Taxonomy" id="1484693"/>
    <lineage>
        <taxon>Bacteria</taxon>
        <taxon>Pseudomonadati</taxon>
        <taxon>Pseudomonadota</taxon>
        <taxon>Betaproteobacteria</taxon>
        <taxon>Burkholderiales</taxon>
        <taxon>Comamonadaceae</taxon>
        <taxon>Rhodoferax</taxon>
    </lineage>
</organism>
<dbReference type="PANTHER" id="PTHR43436:SF1">
    <property type="entry name" value="TRANSCRIPTIONAL REGULATORY PROTEIN"/>
    <property type="match status" value="1"/>
</dbReference>
<reference evidence="5 6" key="1">
    <citation type="submission" date="2023-07" db="EMBL/GenBank/DDBJ databases">
        <title>Sorghum-associated microbial communities from plants grown in Nebraska, USA.</title>
        <authorList>
            <person name="Schachtman D."/>
        </authorList>
    </citation>
    <scope>NUCLEOTIDE SEQUENCE [LARGE SCALE GENOMIC DNA]</scope>
    <source>
        <strain evidence="5 6">BE308</strain>
    </source>
</reference>
<sequence>MLLNHQAASSVIEHLRSMVAARAAAEGRTDSLYPGLRYYRFSHPIEYTKAQRLAPGIVVVLQGGKTANLGGQLHAYDPLHYLVLGGETVCHGTVVTASSDCPYLAIHLDLPPAALVKTFVTLAEKQGALAPTPVRENFVSPVDTGVLQAFVRLLPTTDTALDCATLAPLVVEEIVVRLIRSNAAFAIRNAAAMGRSATRIQKSIQFIQANFAGPLSVGGLADHAAMSPSHYAHSFRQVAGVSPMRYLRDVRLDQARVLMLGSPLRPSEVAEQVGFESAAHFTREFKRRFEVSPTEYSRRLRDADRSKSAAAVKETAVFDIAAHRRRS</sequence>
<evidence type="ECO:0000259" key="4">
    <source>
        <dbReference type="PROSITE" id="PS01124"/>
    </source>
</evidence>
<evidence type="ECO:0000256" key="1">
    <source>
        <dbReference type="ARBA" id="ARBA00023015"/>
    </source>
</evidence>
<keyword evidence="1" id="KW-0805">Transcription regulation</keyword>
<keyword evidence="3" id="KW-0804">Transcription</keyword>
<dbReference type="Pfam" id="PF06719">
    <property type="entry name" value="AraC_N"/>
    <property type="match status" value="1"/>
</dbReference>
<dbReference type="InterPro" id="IPR018060">
    <property type="entry name" value="HTH_AraC"/>
</dbReference>
<dbReference type="Pfam" id="PF12833">
    <property type="entry name" value="HTH_18"/>
    <property type="match status" value="1"/>
</dbReference>
<dbReference type="PRINTS" id="PR00032">
    <property type="entry name" value="HTHARAC"/>
</dbReference>
<dbReference type="SUPFAM" id="SSF46689">
    <property type="entry name" value="Homeodomain-like"/>
    <property type="match status" value="2"/>
</dbReference>
<evidence type="ECO:0000313" key="5">
    <source>
        <dbReference type="EMBL" id="MDR7307055.1"/>
    </source>
</evidence>